<comment type="caution">
    <text evidence="2">The sequence shown here is derived from an EMBL/GenBank/DDBJ whole genome shotgun (WGS) entry which is preliminary data.</text>
</comment>
<evidence type="ECO:0000256" key="1">
    <source>
        <dbReference type="SAM" id="MobiDB-lite"/>
    </source>
</evidence>
<evidence type="ECO:0000313" key="3">
    <source>
        <dbReference type="Proteomes" id="UP001303115"/>
    </source>
</evidence>
<proteinExistence type="predicted"/>
<feature type="compositionally biased region" description="Acidic residues" evidence="1">
    <location>
        <begin position="391"/>
        <end position="402"/>
    </location>
</feature>
<dbReference type="Proteomes" id="UP001303115">
    <property type="component" value="Unassembled WGS sequence"/>
</dbReference>
<feature type="compositionally biased region" description="Polar residues" evidence="1">
    <location>
        <begin position="1"/>
        <end position="36"/>
    </location>
</feature>
<feature type="region of interest" description="Disordered" evidence="1">
    <location>
        <begin position="171"/>
        <end position="226"/>
    </location>
</feature>
<dbReference type="EMBL" id="MU854387">
    <property type="protein sequence ID" value="KAK4039980.1"/>
    <property type="molecule type" value="Genomic_DNA"/>
</dbReference>
<reference evidence="3" key="1">
    <citation type="journal article" date="2023" name="Mol. Phylogenet. Evol.">
        <title>Genome-scale phylogeny and comparative genomics of the fungal order Sordariales.</title>
        <authorList>
            <person name="Hensen N."/>
            <person name="Bonometti L."/>
            <person name="Westerberg I."/>
            <person name="Brannstrom I.O."/>
            <person name="Guillou S."/>
            <person name="Cros-Aarteil S."/>
            <person name="Calhoun S."/>
            <person name="Haridas S."/>
            <person name="Kuo A."/>
            <person name="Mondo S."/>
            <person name="Pangilinan J."/>
            <person name="Riley R."/>
            <person name="LaButti K."/>
            <person name="Andreopoulos B."/>
            <person name="Lipzen A."/>
            <person name="Chen C."/>
            <person name="Yan M."/>
            <person name="Daum C."/>
            <person name="Ng V."/>
            <person name="Clum A."/>
            <person name="Steindorff A."/>
            <person name="Ohm R.A."/>
            <person name="Martin F."/>
            <person name="Silar P."/>
            <person name="Natvig D.O."/>
            <person name="Lalanne C."/>
            <person name="Gautier V."/>
            <person name="Ament-Velasquez S.L."/>
            <person name="Kruys A."/>
            <person name="Hutchinson M.I."/>
            <person name="Powell A.J."/>
            <person name="Barry K."/>
            <person name="Miller A.N."/>
            <person name="Grigoriev I.V."/>
            <person name="Debuchy R."/>
            <person name="Gladieux P."/>
            <person name="Hiltunen Thoren M."/>
            <person name="Johannesson H."/>
        </authorList>
    </citation>
    <scope>NUCLEOTIDE SEQUENCE [LARGE SCALE GENOMIC DNA]</scope>
    <source>
        <strain evidence="3">CBS 284.82</strain>
    </source>
</reference>
<evidence type="ECO:0000313" key="2">
    <source>
        <dbReference type="EMBL" id="KAK4039980.1"/>
    </source>
</evidence>
<protein>
    <submittedName>
        <fullName evidence="2">Uncharacterized protein</fullName>
    </submittedName>
</protein>
<keyword evidence="3" id="KW-1185">Reference proteome</keyword>
<feature type="region of interest" description="Disordered" evidence="1">
    <location>
        <begin position="1"/>
        <end position="48"/>
    </location>
</feature>
<feature type="region of interest" description="Disordered" evidence="1">
    <location>
        <begin position="391"/>
        <end position="426"/>
    </location>
</feature>
<dbReference type="AlphaFoldDB" id="A0AAN6SRU6"/>
<gene>
    <name evidence="2" type="ORF">C8A01DRAFT_36030</name>
</gene>
<sequence>MELTSPLTTLGSISTPRSFHTARGSPSNGADDTMLSSPVDDPQPEEPTYRDAVQLPHELKSHCQIHLEEQLYTAAIHILSGLLSDGTTTTALQPSHHLPTQKLKPSPALIPPPSQIALLATLIIHPSFTSRAPETSNIHAASHALSYLRGLLSTVGPINANFRAAFTFGDTTTTSNTSNGNGSSSVITTRANGRSGGGLTTTSSHPSGLYSSSEDDSPPPSSAGDALTGPFARSHLLFRRAPDFWTVLGWAFRCAAEHSASRWPHWRVWLGFVVAVLEADFDARLARDGNTGLTGRGKSARPYPMLAQSLVAGYLEGLRRERKNCAREVLRAVFAFSDGENGVSDRARFREVFERETVVGKRKRKRGGEGAAAAAVDLENDRFGDYLDGEEFESDEEEEEDNNGGMPALKGGRRRPGRKTKAEGTAAAASFTVTDGIAETVPFRLRIFRLLSAVSYYLPETFASVDELYEKFTDHVRGLPLPMFRLFVESHPSILPEFVQVHFLRTLIEAMLPPSHPDPADVDPVDAAGTGVTELVMQECFLPFAANKITAEDNAKLSLALESIMWFVYAQIGVGYSAKLRRAVEAGIKAREDKVKRRGTGKADSAEKAAREVLARSARNLRALVDVIAVAGR</sequence>
<name>A0AAN6SRU6_9PEZI</name>
<accession>A0AAN6SRU6</accession>
<feature type="compositionally biased region" description="Low complexity" evidence="1">
    <location>
        <begin position="200"/>
        <end position="212"/>
    </location>
</feature>
<feature type="compositionally biased region" description="Low complexity" evidence="1">
    <location>
        <begin position="171"/>
        <end position="185"/>
    </location>
</feature>
<organism evidence="2 3">
    <name type="scientific">Parachaetomium inaequale</name>
    <dbReference type="NCBI Taxonomy" id="2588326"/>
    <lineage>
        <taxon>Eukaryota</taxon>
        <taxon>Fungi</taxon>
        <taxon>Dikarya</taxon>
        <taxon>Ascomycota</taxon>
        <taxon>Pezizomycotina</taxon>
        <taxon>Sordariomycetes</taxon>
        <taxon>Sordariomycetidae</taxon>
        <taxon>Sordariales</taxon>
        <taxon>Chaetomiaceae</taxon>
        <taxon>Parachaetomium</taxon>
    </lineage>
</organism>